<dbReference type="AlphaFoldDB" id="A0A097APR9"/>
<reference evidence="3" key="1">
    <citation type="journal article" date="2015" name="Genome Announc.">
        <title>Whole-Genome Sequences of 80 Environmental and Clinical Isolates of Burkholderia pseudomallei.</title>
        <authorList>
            <person name="Johnson S.L."/>
            <person name="Baker A.L."/>
            <person name="Chain P.S."/>
            <person name="Currie B.J."/>
            <person name="Daligault H.E."/>
            <person name="Davenport K.W."/>
            <person name="Davis C.B."/>
            <person name="Inglis T.J."/>
            <person name="Kaestli M."/>
            <person name="Koren S."/>
            <person name="Mayo M."/>
            <person name="Merritt A.J."/>
            <person name="Price E.P."/>
            <person name="Sarovich D.S."/>
            <person name="Warner J."/>
            <person name="Rosovitz M.J."/>
        </authorList>
    </citation>
    <scope>NUCLEOTIDE SEQUENCE [LARGE SCALE GENOMIC DNA]</scope>
    <source>
        <strain evidence="3">DSM 2030</strain>
    </source>
</reference>
<dbReference type="Pfam" id="PF01966">
    <property type="entry name" value="HD"/>
    <property type="match status" value="1"/>
</dbReference>
<protein>
    <recommendedName>
        <fullName evidence="1">HD domain-containing protein</fullName>
    </recommendedName>
</protein>
<dbReference type="KEGG" id="tki:TKV_c06240"/>
<name>A0A097APR9_THEKI</name>
<gene>
    <name evidence="2" type="ORF">TKV_c06240</name>
</gene>
<proteinExistence type="predicted"/>
<dbReference type="Gene3D" id="1.10.3210.10">
    <property type="entry name" value="Hypothetical protein af1432"/>
    <property type="match status" value="1"/>
</dbReference>
<sequence>MKWKRHYDHASGPQRIETRLKSIPEYMDEYDESTDMVRIAGVIRNGGFRYLVNMLKLIADAFRQGLMELPGMDKNALVQAVILHDIGKVQPDLKIGDIVNPKEAFEKGYLHAFRSADLSKALYNIDSKVYYLIKYHHLENGLPSDFPEILLPMYRFFRLIDGLSA</sequence>
<dbReference type="eggNOG" id="COG1713">
    <property type="taxonomic scope" value="Bacteria"/>
</dbReference>
<organism evidence="2 3">
    <name type="scientific">Thermoanaerobacter kivui</name>
    <name type="common">Acetogenium kivui</name>
    <dbReference type="NCBI Taxonomy" id="2325"/>
    <lineage>
        <taxon>Bacteria</taxon>
        <taxon>Bacillati</taxon>
        <taxon>Bacillota</taxon>
        <taxon>Clostridia</taxon>
        <taxon>Thermoanaerobacterales</taxon>
        <taxon>Thermoanaerobacteraceae</taxon>
        <taxon>Thermoanaerobacter</taxon>
    </lineage>
</organism>
<feature type="domain" description="HD" evidence="1">
    <location>
        <begin position="66"/>
        <end position="139"/>
    </location>
</feature>
<dbReference type="SUPFAM" id="SSF109604">
    <property type="entry name" value="HD-domain/PDEase-like"/>
    <property type="match status" value="1"/>
</dbReference>
<evidence type="ECO:0000313" key="2">
    <source>
        <dbReference type="EMBL" id="AIS51811.1"/>
    </source>
</evidence>
<keyword evidence="3" id="KW-1185">Reference proteome</keyword>
<accession>A0A097APR9</accession>
<evidence type="ECO:0000313" key="3">
    <source>
        <dbReference type="Proteomes" id="UP000029669"/>
    </source>
</evidence>
<dbReference type="HOGENOM" id="CLU_1609990_0_0_9"/>
<evidence type="ECO:0000259" key="1">
    <source>
        <dbReference type="Pfam" id="PF01966"/>
    </source>
</evidence>
<dbReference type="EMBL" id="CP009170">
    <property type="protein sequence ID" value="AIS51811.1"/>
    <property type="molecule type" value="Genomic_DNA"/>
</dbReference>
<dbReference type="RefSeq" id="WP_236617315.1">
    <property type="nucleotide sequence ID" value="NZ_CP009170.1"/>
</dbReference>
<dbReference type="STRING" id="2325.TKV_c06240"/>
<dbReference type="Proteomes" id="UP000029669">
    <property type="component" value="Chromosome"/>
</dbReference>
<dbReference type="InterPro" id="IPR006674">
    <property type="entry name" value="HD_domain"/>
</dbReference>